<gene>
    <name evidence="3" type="ORF">GCK32_006192</name>
</gene>
<name>A0AAN8EWU3_TRICO</name>
<evidence type="ECO:0000256" key="1">
    <source>
        <dbReference type="SAM" id="Phobius"/>
    </source>
</evidence>
<dbReference type="InterPro" id="IPR012338">
    <property type="entry name" value="Beta-lactam/transpept-like"/>
</dbReference>
<dbReference type="AlphaFoldDB" id="A0AAN8EWU3"/>
<dbReference type="SUPFAM" id="SSF56601">
    <property type="entry name" value="beta-lactamase/transpeptidase-like"/>
    <property type="match status" value="1"/>
</dbReference>
<dbReference type="EMBL" id="WIXE01022252">
    <property type="protein sequence ID" value="KAK5967642.1"/>
    <property type="molecule type" value="Genomic_DNA"/>
</dbReference>
<dbReference type="Pfam" id="PF00144">
    <property type="entry name" value="Beta-lactamase"/>
    <property type="match status" value="1"/>
</dbReference>
<evidence type="ECO:0000259" key="2">
    <source>
        <dbReference type="Pfam" id="PF00144"/>
    </source>
</evidence>
<feature type="transmembrane region" description="Helical" evidence="1">
    <location>
        <begin position="20"/>
        <end position="38"/>
    </location>
</feature>
<keyword evidence="1" id="KW-0472">Membrane</keyword>
<dbReference type="InterPro" id="IPR052907">
    <property type="entry name" value="Beta-lactamase/esterase"/>
</dbReference>
<comment type="caution">
    <text evidence="3">The sequence shown here is derived from an EMBL/GenBank/DDBJ whole genome shotgun (WGS) entry which is preliminary data.</text>
</comment>
<dbReference type="PANTHER" id="PTHR43319:SF7">
    <property type="entry name" value="BETA-LACTAMASE-RELATED DOMAIN-CONTAINING PROTEIN"/>
    <property type="match status" value="1"/>
</dbReference>
<accession>A0AAN8EWU3</accession>
<proteinExistence type="predicted"/>
<keyword evidence="4" id="KW-1185">Reference proteome</keyword>
<reference evidence="3 4" key="1">
    <citation type="submission" date="2019-10" db="EMBL/GenBank/DDBJ databases">
        <title>Assembly and Annotation for the nematode Trichostrongylus colubriformis.</title>
        <authorList>
            <person name="Martin J."/>
        </authorList>
    </citation>
    <scope>NUCLEOTIDE SEQUENCE [LARGE SCALE GENOMIC DNA]</scope>
    <source>
        <strain evidence="3">G859</strain>
        <tissue evidence="3">Whole worm</tissue>
    </source>
</reference>
<evidence type="ECO:0000313" key="4">
    <source>
        <dbReference type="Proteomes" id="UP001331761"/>
    </source>
</evidence>
<protein>
    <submittedName>
        <fullName evidence="3">Beta-LACTamase domain containing</fullName>
    </submittedName>
</protein>
<dbReference type="PANTHER" id="PTHR43319">
    <property type="entry name" value="BETA-LACTAMASE-RELATED"/>
    <property type="match status" value="1"/>
</dbReference>
<dbReference type="Proteomes" id="UP001331761">
    <property type="component" value="Unassembled WGS sequence"/>
</dbReference>
<dbReference type="Gene3D" id="3.40.710.10">
    <property type="entry name" value="DD-peptidase/beta-lactamase superfamily"/>
    <property type="match status" value="1"/>
</dbReference>
<keyword evidence="1" id="KW-1133">Transmembrane helix</keyword>
<organism evidence="3 4">
    <name type="scientific">Trichostrongylus colubriformis</name>
    <name type="common">Black scour worm</name>
    <dbReference type="NCBI Taxonomy" id="6319"/>
    <lineage>
        <taxon>Eukaryota</taxon>
        <taxon>Metazoa</taxon>
        <taxon>Ecdysozoa</taxon>
        <taxon>Nematoda</taxon>
        <taxon>Chromadorea</taxon>
        <taxon>Rhabditida</taxon>
        <taxon>Rhabditina</taxon>
        <taxon>Rhabditomorpha</taxon>
        <taxon>Strongyloidea</taxon>
        <taxon>Trichostrongylidae</taxon>
        <taxon>Trichostrongylus</taxon>
    </lineage>
</organism>
<sequence length="440" mass="49695">MLRTSRILMMLRRKDDTIGIVYLLLTPIVMGPFIASWLTPHIYDDTVHGFVDAGYEQVFEAFRRNFGEGLERDGAAVAIYHRGKLVVDLWGGYADREANVVWKRNTRTVLFSATKAISSLCVAVLVDRGLLRYEDRLVEFWPEYGTYGKENTTVEDVLSHKAGLPYLDEEVDLHDVADFERIRKKIERSRPVWAPGTASGYHAVTFGFLVDGIVRHVDAKGRDVKTFFLEEIAQPHGLSIDIGVRKEEAYRVARVTTPSFFEFLRDCIKNPKLIAMLAIMYARLDEIVWKMRDNTKWLLINYDTVAVNDPEVLALPMPAVTGVSSAPDLSKLFSLALDGSLLSNVTLEKISSPTLDSWHLEKVTLWPVRKGYGFFYERNPLIPGAFTFGHPGYGGQFIHVDPANQLVMAYLANGLKTGTGELCTTYMRLLRATYNSLQGR</sequence>
<keyword evidence="1" id="KW-0812">Transmembrane</keyword>
<evidence type="ECO:0000313" key="3">
    <source>
        <dbReference type="EMBL" id="KAK5967642.1"/>
    </source>
</evidence>
<dbReference type="InterPro" id="IPR001466">
    <property type="entry name" value="Beta-lactam-related"/>
</dbReference>
<feature type="domain" description="Beta-lactamase-related" evidence="2">
    <location>
        <begin position="62"/>
        <end position="429"/>
    </location>
</feature>